<feature type="region of interest" description="Disordered" evidence="1">
    <location>
        <begin position="1"/>
        <end position="138"/>
    </location>
</feature>
<feature type="compositionally biased region" description="Low complexity" evidence="1">
    <location>
        <begin position="113"/>
        <end position="122"/>
    </location>
</feature>
<sequence length="228" mass="25355">MKYAESPPKDLLGPRSDQLRELAAVNPTPASPPKSNGPFRLRIVSFTLKPHTSTDSRPIPLWQTRGLAPETRSVPSSSANRIQDTGDRQWAIPEVKHGTFQDSELAQRTTDVSSRLSHSSRSGPRELGSASNSSKPNNEKLALQIPTAELKAIYKLPIAENLIRLIFLQDLAGYWIFSKYLPALLNICTSFFFLFNADPTNPDRRKVWITLYVVRGLELVAVEEGVGC</sequence>
<protein>
    <submittedName>
        <fullName evidence="2">Uncharacterized protein</fullName>
    </submittedName>
</protein>
<reference evidence="2 3" key="1">
    <citation type="submission" date="2024-09" db="EMBL/GenBank/DDBJ databases">
        <title>Rethinking Asexuality: The Enigmatic Case of Functional Sexual Genes in Lepraria (Stereocaulaceae).</title>
        <authorList>
            <person name="Doellman M."/>
            <person name="Sun Y."/>
            <person name="Barcenas-Pena A."/>
            <person name="Lumbsch H.T."/>
            <person name="Grewe F."/>
        </authorList>
    </citation>
    <scope>NUCLEOTIDE SEQUENCE [LARGE SCALE GENOMIC DNA]</scope>
    <source>
        <strain evidence="2 3">Grewe 0041</strain>
    </source>
</reference>
<name>A0ABR4AWR0_9LECA</name>
<evidence type="ECO:0000313" key="3">
    <source>
        <dbReference type="Proteomes" id="UP001590951"/>
    </source>
</evidence>
<dbReference type="EMBL" id="JBHFEH010000054">
    <property type="protein sequence ID" value="KAL2049989.1"/>
    <property type="molecule type" value="Genomic_DNA"/>
</dbReference>
<organism evidence="2 3">
    <name type="scientific">Lepraria finkii</name>
    <dbReference type="NCBI Taxonomy" id="1340010"/>
    <lineage>
        <taxon>Eukaryota</taxon>
        <taxon>Fungi</taxon>
        <taxon>Dikarya</taxon>
        <taxon>Ascomycota</taxon>
        <taxon>Pezizomycotina</taxon>
        <taxon>Lecanoromycetes</taxon>
        <taxon>OSLEUM clade</taxon>
        <taxon>Lecanoromycetidae</taxon>
        <taxon>Lecanorales</taxon>
        <taxon>Lecanorineae</taxon>
        <taxon>Stereocaulaceae</taxon>
        <taxon>Lepraria</taxon>
    </lineage>
</organism>
<feature type="compositionally biased region" description="Polar residues" evidence="1">
    <location>
        <begin position="100"/>
        <end position="112"/>
    </location>
</feature>
<proteinExistence type="predicted"/>
<evidence type="ECO:0000256" key="1">
    <source>
        <dbReference type="SAM" id="MobiDB-lite"/>
    </source>
</evidence>
<keyword evidence="3" id="KW-1185">Reference proteome</keyword>
<dbReference type="Proteomes" id="UP001590951">
    <property type="component" value="Unassembled WGS sequence"/>
</dbReference>
<gene>
    <name evidence="2" type="ORF">ABVK25_009716</name>
</gene>
<comment type="caution">
    <text evidence="2">The sequence shown here is derived from an EMBL/GenBank/DDBJ whole genome shotgun (WGS) entry which is preliminary data.</text>
</comment>
<feature type="compositionally biased region" description="Polar residues" evidence="1">
    <location>
        <begin position="73"/>
        <end position="83"/>
    </location>
</feature>
<accession>A0ABR4AWR0</accession>
<evidence type="ECO:0000313" key="2">
    <source>
        <dbReference type="EMBL" id="KAL2049989.1"/>
    </source>
</evidence>